<dbReference type="OrthoDB" id="9153423at2"/>
<evidence type="ECO:0000313" key="4">
    <source>
        <dbReference type="Proteomes" id="UP000197468"/>
    </source>
</evidence>
<proteinExistence type="predicted"/>
<dbReference type="EMBL" id="NIOF01000001">
    <property type="protein sequence ID" value="OWQ93389.1"/>
    <property type="molecule type" value="Genomic_DNA"/>
</dbReference>
<feature type="compositionally biased region" description="Low complexity" evidence="1">
    <location>
        <begin position="99"/>
        <end position="112"/>
    </location>
</feature>
<evidence type="ECO:0000256" key="2">
    <source>
        <dbReference type="SAM" id="Phobius"/>
    </source>
</evidence>
<name>A0A246JMH6_9BURK</name>
<reference evidence="3 4" key="1">
    <citation type="journal article" date="2008" name="Int. J. Syst. Evol. Microbiol.">
        <title>Description of Roseateles aquatilis sp. nov. and Roseateles terrae sp. nov., in the class Betaproteobacteria, and emended description of the genus Roseateles.</title>
        <authorList>
            <person name="Gomila M."/>
            <person name="Bowien B."/>
            <person name="Falsen E."/>
            <person name="Moore E.R."/>
            <person name="Lalucat J."/>
        </authorList>
    </citation>
    <scope>NUCLEOTIDE SEQUENCE [LARGE SCALE GENOMIC DNA]</scope>
    <source>
        <strain evidence="3 4">CCUG 48205</strain>
    </source>
</reference>
<keyword evidence="2" id="KW-0812">Transmembrane</keyword>
<evidence type="ECO:0000313" key="3">
    <source>
        <dbReference type="EMBL" id="OWQ93389.1"/>
    </source>
</evidence>
<dbReference type="Proteomes" id="UP000197468">
    <property type="component" value="Unassembled WGS sequence"/>
</dbReference>
<comment type="caution">
    <text evidence="3">The sequence shown here is derived from an EMBL/GenBank/DDBJ whole genome shotgun (WGS) entry which is preliminary data.</text>
</comment>
<keyword evidence="2" id="KW-1133">Transmembrane helix</keyword>
<gene>
    <name evidence="3" type="ORF">CDN99_02600</name>
</gene>
<evidence type="ECO:0008006" key="5">
    <source>
        <dbReference type="Google" id="ProtNLM"/>
    </source>
</evidence>
<protein>
    <recommendedName>
        <fullName evidence="5">DUF1043 domain-containing protein</fullName>
    </recommendedName>
</protein>
<dbReference type="AlphaFoldDB" id="A0A246JMH6"/>
<dbReference type="RefSeq" id="WP_088382534.1">
    <property type="nucleotide sequence ID" value="NZ_NIOF01000001.1"/>
</dbReference>
<organism evidence="3 4">
    <name type="scientific">Roseateles aquatilis</name>
    <dbReference type="NCBI Taxonomy" id="431061"/>
    <lineage>
        <taxon>Bacteria</taxon>
        <taxon>Pseudomonadati</taxon>
        <taxon>Pseudomonadota</taxon>
        <taxon>Betaproteobacteria</taxon>
        <taxon>Burkholderiales</taxon>
        <taxon>Sphaerotilaceae</taxon>
        <taxon>Roseateles</taxon>
    </lineage>
</organism>
<sequence>MNSVQPWMVVAGALAGLAVGGVGASSWWWPRMKRARRLIDRLEAARQLLNEQTTQARRQIERMQLELGELRLIAERMRRKAAHTGSPAESLDGPDSILPAAPAAPIVRAKAAAPREDVDNEGGFARTQFQEPESGHNGFAPTQIDKPF</sequence>
<accession>A0A246JMH6</accession>
<evidence type="ECO:0000256" key="1">
    <source>
        <dbReference type="SAM" id="MobiDB-lite"/>
    </source>
</evidence>
<keyword evidence="4" id="KW-1185">Reference proteome</keyword>
<feature type="transmembrane region" description="Helical" evidence="2">
    <location>
        <begin position="6"/>
        <end position="29"/>
    </location>
</feature>
<keyword evidence="2" id="KW-0472">Membrane</keyword>
<feature type="region of interest" description="Disordered" evidence="1">
    <location>
        <begin position="78"/>
        <end position="148"/>
    </location>
</feature>